<reference evidence="5 6" key="1">
    <citation type="journal article" date="2021" name="Int. J. Syst. Evol. Microbiol.">
        <title>Reticulibacter mediterranei gen. nov., sp. nov., within the new family Reticulibacteraceae fam. nov., and Ktedonospora formicarum gen. nov., sp. nov., Ktedonobacter robiniae sp. nov., Dictyobacter formicarum sp. nov. and Dictyobacter arantiisoli sp. nov., belonging to the class Ktedonobacteria.</title>
        <authorList>
            <person name="Yabe S."/>
            <person name="Zheng Y."/>
            <person name="Wang C.M."/>
            <person name="Sakai Y."/>
            <person name="Abe K."/>
            <person name="Yokota A."/>
            <person name="Donadio S."/>
            <person name="Cavaletti L."/>
            <person name="Monciardini P."/>
        </authorList>
    </citation>
    <scope>NUCLEOTIDE SEQUENCE [LARGE SCALE GENOMIC DNA]</scope>
    <source>
        <strain evidence="5 6">SOSP1-30</strain>
    </source>
</reference>
<feature type="domain" description="VWFA" evidence="4">
    <location>
        <begin position="50"/>
        <end position="261"/>
    </location>
</feature>
<feature type="compositionally biased region" description="Basic and acidic residues" evidence="1">
    <location>
        <begin position="770"/>
        <end position="784"/>
    </location>
</feature>
<dbReference type="CDD" id="cd00198">
    <property type="entry name" value="vWFA"/>
    <property type="match status" value="1"/>
</dbReference>
<feature type="transmembrane region" description="Helical" evidence="2">
    <location>
        <begin position="634"/>
        <end position="656"/>
    </location>
</feature>
<organism evidence="5 6">
    <name type="scientific">Ktedonobacter robiniae</name>
    <dbReference type="NCBI Taxonomy" id="2778365"/>
    <lineage>
        <taxon>Bacteria</taxon>
        <taxon>Bacillati</taxon>
        <taxon>Chloroflexota</taxon>
        <taxon>Ktedonobacteria</taxon>
        <taxon>Ktedonobacterales</taxon>
        <taxon>Ktedonobacteraceae</taxon>
        <taxon>Ktedonobacter</taxon>
    </lineage>
</organism>
<dbReference type="Gene3D" id="3.40.50.410">
    <property type="entry name" value="von Willebrand factor, type A domain"/>
    <property type="match status" value="1"/>
</dbReference>
<evidence type="ECO:0000313" key="5">
    <source>
        <dbReference type="EMBL" id="GHO59574.1"/>
    </source>
</evidence>
<gene>
    <name evidence="5" type="ORF">KSB_80490</name>
</gene>
<feature type="region of interest" description="Disordered" evidence="1">
    <location>
        <begin position="767"/>
        <end position="812"/>
    </location>
</feature>
<evidence type="ECO:0000256" key="3">
    <source>
        <dbReference type="SAM" id="SignalP"/>
    </source>
</evidence>
<dbReference type="InterPro" id="IPR036465">
    <property type="entry name" value="vWFA_dom_sf"/>
</dbReference>
<name>A0ABQ3V3W2_9CHLR</name>
<comment type="caution">
    <text evidence="5">The sequence shown here is derived from an EMBL/GenBank/DDBJ whole genome shotgun (WGS) entry which is preliminary data.</text>
</comment>
<keyword evidence="6" id="KW-1185">Reference proteome</keyword>
<evidence type="ECO:0000256" key="1">
    <source>
        <dbReference type="SAM" id="MobiDB-lite"/>
    </source>
</evidence>
<evidence type="ECO:0000256" key="2">
    <source>
        <dbReference type="SAM" id="Phobius"/>
    </source>
</evidence>
<keyword evidence="2" id="KW-1133">Transmembrane helix</keyword>
<protein>
    <recommendedName>
        <fullName evidence="4">VWFA domain-containing protein</fullName>
    </recommendedName>
</protein>
<evidence type="ECO:0000259" key="4">
    <source>
        <dbReference type="PROSITE" id="PS50234"/>
    </source>
</evidence>
<dbReference type="InterPro" id="IPR002035">
    <property type="entry name" value="VWF_A"/>
</dbReference>
<feature type="compositionally biased region" description="Basic residues" evidence="1">
    <location>
        <begin position="792"/>
        <end position="801"/>
    </location>
</feature>
<feature type="chain" id="PRO_5047365252" description="VWFA domain-containing protein" evidence="3">
    <location>
        <begin position="29"/>
        <end position="812"/>
    </location>
</feature>
<dbReference type="EMBL" id="BNJG01000003">
    <property type="protein sequence ID" value="GHO59574.1"/>
    <property type="molecule type" value="Genomic_DNA"/>
</dbReference>
<dbReference type="Proteomes" id="UP000654345">
    <property type="component" value="Unassembled WGS sequence"/>
</dbReference>
<keyword evidence="3" id="KW-0732">Signal</keyword>
<dbReference type="PROSITE" id="PS50234">
    <property type="entry name" value="VWFA"/>
    <property type="match status" value="1"/>
</dbReference>
<proteinExistence type="predicted"/>
<feature type="signal peptide" evidence="3">
    <location>
        <begin position="1"/>
        <end position="28"/>
    </location>
</feature>
<keyword evidence="2" id="KW-0472">Membrane</keyword>
<accession>A0ABQ3V3W2</accession>
<keyword evidence="2" id="KW-0812">Transmembrane</keyword>
<sequence length="812" mass="88503">MKAFFHICYILGALLSALLLTGSITSPASQALAQTARREAGLTPAEQNSVTILVLDMSGSMSTSDPAGLRCSAANAFIDLSGPGNYIGVVALDGNGATGGPHNFPLAQSWANPGEMATPLQHQALQKTITEQSHHCQPNSTTPTYDALHRALQMLQQATQDQPRAGSVVLLTDGNPDPGTNDQVNAIQSELLPQFKQHNWSIDTIALGNNAPIQAGTPYHSFHEFLSGLANATSGKFYDDANGVIQGQPSPLNIAPFFVDIFARHNHRTVGDDIGLTQPNGSVSRAFNVTSYTDNLDVVVIKDQPGTTVALQDPQGHNISAQPGVFVSNVDPYYVIYSIDRPQQGDWNLTVTGSGHFLMKSLKASSLALSALDISQANLQSGAQSALALGQPITISTHLTYHGEAITDNTVSLSGHVAYNGAGGQYSQDVALNSKATPGTYTGTIFVPENAPSGSYDITVNSYSVSLAHTLSSQLRSLRLEHFPEPNLLSPATQQPTDQEITVQTVEWDPALRLLYSLPLQPIEWMSQWPLQGIPALPAASIEGQTLLRQQAYAHAQVRAEAIPPNAKDPVPVQVQNRQDGRFALTLPNAQSGPYRLLFHTRGSFADSHGDFGTIQRSLRVALVAPTWLQTLRAWLITLLYWLFLLLLVLLVRYALLPHPFGEVLVSQEGEAVGNIRLQRARRGPLQALLHPQFLRSRQAGLPPGLRLRFKHSGGIEVARDNFANTSWRKSDGEPVQPAFQELHELHYRLPEENPGEAMATYHIQARHAPNTEESKRLYEESSRPDTSSSKSKWHQKRRKAARIDNYEDDIF</sequence>
<evidence type="ECO:0000313" key="6">
    <source>
        <dbReference type="Proteomes" id="UP000654345"/>
    </source>
</evidence>
<dbReference type="SUPFAM" id="SSF53300">
    <property type="entry name" value="vWA-like"/>
    <property type="match status" value="1"/>
</dbReference>